<accession>A0A0B0NIT1</accession>
<organism evidence="1 2">
    <name type="scientific">Gossypium arboreum</name>
    <name type="common">Tree cotton</name>
    <name type="synonym">Gossypium nanking</name>
    <dbReference type="NCBI Taxonomy" id="29729"/>
    <lineage>
        <taxon>Eukaryota</taxon>
        <taxon>Viridiplantae</taxon>
        <taxon>Streptophyta</taxon>
        <taxon>Embryophyta</taxon>
        <taxon>Tracheophyta</taxon>
        <taxon>Spermatophyta</taxon>
        <taxon>Magnoliopsida</taxon>
        <taxon>eudicotyledons</taxon>
        <taxon>Gunneridae</taxon>
        <taxon>Pentapetalae</taxon>
        <taxon>rosids</taxon>
        <taxon>malvids</taxon>
        <taxon>Malvales</taxon>
        <taxon>Malvaceae</taxon>
        <taxon>Malvoideae</taxon>
        <taxon>Gossypium</taxon>
    </lineage>
</organism>
<sequence>MCSRVRPHLRRWHRYVTTCKTMSGTLASTVASICDSM</sequence>
<dbReference type="AlphaFoldDB" id="A0A0B0NIT1"/>
<evidence type="ECO:0000313" key="1">
    <source>
        <dbReference type="EMBL" id="KHG10991.1"/>
    </source>
</evidence>
<reference evidence="2" key="1">
    <citation type="submission" date="2014-09" db="EMBL/GenBank/DDBJ databases">
        <authorList>
            <person name="Mudge J."/>
            <person name="Ramaraj T."/>
            <person name="Lindquist I.E."/>
            <person name="Bharti A.K."/>
            <person name="Sundararajan A."/>
            <person name="Cameron C.T."/>
            <person name="Woodward J.E."/>
            <person name="May G.D."/>
            <person name="Brubaker C."/>
            <person name="Broadhvest J."/>
            <person name="Wilkins T.A."/>
        </authorList>
    </citation>
    <scope>NUCLEOTIDE SEQUENCE</scope>
    <source>
        <strain evidence="2">cv. AKA8401</strain>
    </source>
</reference>
<dbReference type="Proteomes" id="UP000032142">
    <property type="component" value="Unassembled WGS sequence"/>
</dbReference>
<evidence type="ECO:0000313" key="2">
    <source>
        <dbReference type="Proteomes" id="UP000032142"/>
    </source>
</evidence>
<keyword evidence="2" id="KW-1185">Reference proteome</keyword>
<gene>
    <name evidence="1" type="ORF">F383_14413</name>
</gene>
<dbReference type="EMBL" id="KN394992">
    <property type="protein sequence ID" value="KHG10991.1"/>
    <property type="molecule type" value="Genomic_DNA"/>
</dbReference>
<proteinExistence type="predicted"/>
<name>A0A0B0NIT1_GOSAR</name>
<protein>
    <submittedName>
        <fullName evidence="1">Uncharacterized protein</fullName>
    </submittedName>
</protein>